<dbReference type="SUPFAM" id="SSF160214">
    <property type="entry name" value="FlaG-like"/>
    <property type="match status" value="1"/>
</dbReference>
<keyword evidence="2" id="KW-0969">Cilium</keyword>
<keyword evidence="2" id="KW-0282">Flagellum</keyword>
<protein>
    <submittedName>
        <fullName evidence="2">Flagellar protein</fullName>
    </submittedName>
</protein>
<accession>A0A5C1E675</accession>
<dbReference type="Proteomes" id="UP000323671">
    <property type="component" value="Chromosome"/>
</dbReference>
<dbReference type="Pfam" id="PF03646">
    <property type="entry name" value="FlaG"/>
    <property type="match status" value="1"/>
</dbReference>
<dbReference type="InterPro" id="IPR035924">
    <property type="entry name" value="FlaG-like_sf"/>
</dbReference>
<dbReference type="RefSeq" id="WP_246154335.1">
    <property type="nucleotide sequence ID" value="NZ_CP022579.1"/>
</dbReference>
<feature type="compositionally biased region" description="Polar residues" evidence="1">
    <location>
        <begin position="1"/>
        <end position="12"/>
    </location>
</feature>
<dbReference type="PANTHER" id="PTHR37166">
    <property type="entry name" value="PROTEIN FLAG"/>
    <property type="match status" value="1"/>
</dbReference>
<dbReference type="EMBL" id="CP022579">
    <property type="protein sequence ID" value="QEL64400.1"/>
    <property type="molecule type" value="Genomic_DNA"/>
</dbReference>
<keyword evidence="2" id="KW-0966">Cell projection</keyword>
<feature type="compositionally biased region" description="Polar residues" evidence="1">
    <location>
        <begin position="32"/>
        <end position="44"/>
    </location>
</feature>
<gene>
    <name evidence="2" type="primary">flaG</name>
    <name evidence="2" type="ORF">OTERR_09240</name>
</gene>
<dbReference type="InterPro" id="IPR005186">
    <property type="entry name" value="FlaG"/>
</dbReference>
<dbReference type="PANTHER" id="PTHR37166:SF1">
    <property type="entry name" value="PROTEIN FLAG"/>
    <property type="match status" value="1"/>
</dbReference>
<proteinExistence type="predicted"/>
<evidence type="ECO:0000313" key="3">
    <source>
        <dbReference type="Proteomes" id="UP000323671"/>
    </source>
</evidence>
<feature type="compositionally biased region" description="Low complexity" evidence="1">
    <location>
        <begin position="13"/>
        <end position="29"/>
    </location>
</feature>
<evidence type="ECO:0000256" key="1">
    <source>
        <dbReference type="SAM" id="MobiDB-lite"/>
    </source>
</evidence>
<sequence length="123" mass="12740">MNVQATGMQNTGAMPQVAPAAGSAAQKAALQDGTSSANTNSNAAPGQPASKAELNDAAENVQKFVNTINSNLSFQVDDDTGEMVVKVVDATTKDVIRQIPSEEMLAIAKALDRIQGLLVNQKA</sequence>
<dbReference type="AlphaFoldDB" id="A0A5C1E675"/>
<evidence type="ECO:0000313" key="2">
    <source>
        <dbReference type="EMBL" id="QEL64400.1"/>
    </source>
</evidence>
<feature type="region of interest" description="Disordered" evidence="1">
    <location>
        <begin position="1"/>
        <end position="55"/>
    </location>
</feature>
<dbReference type="Gene3D" id="3.30.160.170">
    <property type="entry name" value="FlaG-like"/>
    <property type="match status" value="1"/>
</dbReference>
<reference evidence="2 3" key="1">
    <citation type="submission" date="2017-07" db="EMBL/GenBank/DDBJ databases">
        <title>Complete genome sequence of Oryzomicrobium terrae TPP412.</title>
        <authorList>
            <person name="Chiu L.-W."/>
            <person name="Lo K.-J."/>
            <person name="Tsai Y.-M."/>
            <person name="Lin S.-S."/>
            <person name="Kuo C.-H."/>
            <person name="Liu C.-T."/>
        </authorList>
    </citation>
    <scope>NUCLEOTIDE SEQUENCE [LARGE SCALE GENOMIC DNA]</scope>
    <source>
        <strain evidence="2 3">TPP412</strain>
    </source>
</reference>
<keyword evidence="3" id="KW-1185">Reference proteome</keyword>
<name>A0A5C1E675_9RHOO</name>
<dbReference type="KEGG" id="otr:OTERR_09240"/>
<organism evidence="2 3">
    <name type="scientific">Oryzomicrobium terrae</name>
    <dbReference type="NCBI Taxonomy" id="1735038"/>
    <lineage>
        <taxon>Bacteria</taxon>
        <taxon>Pseudomonadati</taxon>
        <taxon>Pseudomonadota</taxon>
        <taxon>Betaproteobacteria</taxon>
        <taxon>Rhodocyclales</taxon>
        <taxon>Rhodocyclaceae</taxon>
        <taxon>Oryzomicrobium</taxon>
    </lineage>
</organism>